<protein>
    <submittedName>
        <fullName evidence="7">O-antigen ligase family protein</fullName>
    </submittedName>
</protein>
<sequence length="484" mass="55447">MVVSTARKIRKYMPIIRWLIDNYKLAIFCVCSMAIVELCVILPYGYVLFCMLLLIAIPFVVPINMEKCMFGLSIILLCAGFFGPYLGLPSMENIFLFRILLPLHLILFLFFYKKDWARLKRIKSFLLLYAAFIFAMSITLFWTESIGESVRYIYFLFEWMYIFFVCIYFLKDVKSYRTFAKYVVVLYVLFMAIGVWEVITGMHLPRSGSSFYITTTSKYQPTGFQFNTNDYASMLAIIFPIVIAEIAKWRKKLAIVAISIVSFGVIYLIIVTFSRMAMIVILLEVTILWICWMRSWAFTGILLGGIGAGIISVYVRLNLITGLFSDVTRAFTDKNGSTIERMEMYRVTWTLIKGSNFMGIGAGMLPTHLSLAMYGFENLTAGYWAPHNYWLEALANGGLLAFLPLAFFFILYFISSFRYWIQTGWRAESAVPLLIGIAFIFASVGLSGTFDKMFLGLGIGIGLCLLNIYYNTEDQEEKSISNKM</sequence>
<feature type="transmembrane region" description="Helical" evidence="5">
    <location>
        <begin position="149"/>
        <end position="170"/>
    </location>
</feature>
<dbReference type="RefSeq" id="WP_185410654.1">
    <property type="nucleotide sequence ID" value="NZ_JAARRE010000010.1"/>
</dbReference>
<evidence type="ECO:0000256" key="1">
    <source>
        <dbReference type="ARBA" id="ARBA00004141"/>
    </source>
</evidence>
<gene>
    <name evidence="7" type="ORF">HCA69_12205</name>
</gene>
<accession>A0A7X1CQL1</accession>
<feature type="transmembrane region" description="Helical" evidence="5">
    <location>
        <begin position="15"/>
        <end position="35"/>
    </location>
</feature>
<organism evidence="7 8">
    <name type="scientific">Listeria grandensis</name>
    <dbReference type="NCBI Taxonomy" id="1494963"/>
    <lineage>
        <taxon>Bacteria</taxon>
        <taxon>Bacillati</taxon>
        <taxon>Bacillota</taxon>
        <taxon>Bacilli</taxon>
        <taxon>Bacillales</taxon>
        <taxon>Listeriaceae</taxon>
        <taxon>Listeria</taxon>
    </lineage>
</organism>
<dbReference type="Proteomes" id="UP000535908">
    <property type="component" value="Unassembled WGS sequence"/>
</dbReference>
<evidence type="ECO:0000256" key="4">
    <source>
        <dbReference type="ARBA" id="ARBA00023136"/>
    </source>
</evidence>
<dbReference type="PANTHER" id="PTHR37422">
    <property type="entry name" value="TEICHURONIC ACID BIOSYNTHESIS PROTEIN TUAE"/>
    <property type="match status" value="1"/>
</dbReference>
<evidence type="ECO:0000256" key="5">
    <source>
        <dbReference type="SAM" id="Phobius"/>
    </source>
</evidence>
<evidence type="ECO:0000259" key="6">
    <source>
        <dbReference type="Pfam" id="PF04932"/>
    </source>
</evidence>
<dbReference type="PANTHER" id="PTHR37422:SF23">
    <property type="entry name" value="TEICHURONIC ACID BIOSYNTHESIS PROTEIN TUAE"/>
    <property type="match status" value="1"/>
</dbReference>
<feature type="transmembrane region" description="Helical" evidence="5">
    <location>
        <begin position="231"/>
        <end position="247"/>
    </location>
</feature>
<keyword evidence="3 5" id="KW-1133">Transmembrane helix</keyword>
<dbReference type="Pfam" id="PF04932">
    <property type="entry name" value="Wzy_C"/>
    <property type="match status" value="1"/>
</dbReference>
<feature type="transmembrane region" description="Helical" evidence="5">
    <location>
        <begin position="94"/>
        <end position="112"/>
    </location>
</feature>
<dbReference type="InterPro" id="IPR007016">
    <property type="entry name" value="O-antigen_ligase-rel_domated"/>
</dbReference>
<reference evidence="7 8" key="1">
    <citation type="submission" date="2020-03" db="EMBL/GenBank/DDBJ databases">
        <title>Soil Listeria distribution.</title>
        <authorList>
            <person name="Liao J."/>
            <person name="Wiedmann M."/>
        </authorList>
    </citation>
    <scope>NUCLEOTIDE SEQUENCE [LARGE SCALE GENOMIC DNA]</scope>
    <source>
        <strain evidence="7 8">FSL L7-0741</strain>
    </source>
</reference>
<feature type="transmembrane region" description="Helical" evidence="5">
    <location>
        <begin position="124"/>
        <end position="143"/>
    </location>
</feature>
<feature type="transmembrane region" description="Helical" evidence="5">
    <location>
        <begin position="394"/>
        <end position="415"/>
    </location>
</feature>
<feature type="transmembrane region" description="Helical" evidence="5">
    <location>
        <begin position="182"/>
        <end position="199"/>
    </location>
</feature>
<name>A0A7X1CQL1_9LIST</name>
<dbReference type="EMBL" id="JAARWN010000013">
    <property type="protein sequence ID" value="MBC1937134.1"/>
    <property type="molecule type" value="Genomic_DNA"/>
</dbReference>
<feature type="transmembrane region" description="Helical" evidence="5">
    <location>
        <begin position="427"/>
        <end position="447"/>
    </location>
</feature>
<comment type="subcellular location">
    <subcellularLocation>
        <location evidence="1">Membrane</location>
        <topology evidence="1">Multi-pass membrane protein</topology>
    </subcellularLocation>
</comment>
<feature type="transmembrane region" description="Helical" evidence="5">
    <location>
        <begin position="453"/>
        <end position="470"/>
    </location>
</feature>
<feature type="transmembrane region" description="Helical" evidence="5">
    <location>
        <begin position="68"/>
        <end position="88"/>
    </location>
</feature>
<feature type="domain" description="O-antigen ligase-related" evidence="6">
    <location>
        <begin position="263"/>
        <end position="403"/>
    </location>
</feature>
<evidence type="ECO:0000313" key="8">
    <source>
        <dbReference type="Proteomes" id="UP000535908"/>
    </source>
</evidence>
<feature type="transmembrane region" description="Helical" evidence="5">
    <location>
        <begin position="254"/>
        <end position="283"/>
    </location>
</feature>
<evidence type="ECO:0000313" key="7">
    <source>
        <dbReference type="EMBL" id="MBC1937134.1"/>
    </source>
</evidence>
<keyword evidence="2 5" id="KW-0812">Transmembrane</keyword>
<feature type="transmembrane region" description="Helical" evidence="5">
    <location>
        <begin position="295"/>
        <end position="315"/>
    </location>
</feature>
<keyword evidence="4 5" id="KW-0472">Membrane</keyword>
<evidence type="ECO:0000256" key="3">
    <source>
        <dbReference type="ARBA" id="ARBA00022989"/>
    </source>
</evidence>
<comment type="caution">
    <text evidence="7">The sequence shown here is derived from an EMBL/GenBank/DDBJ whole genome shotgun (WGS) entry which is preliminary data.</text>
</comment>
<dbReference type="GO" id="GO:0016020">
    <property type="term" value="C:membrane"/>
    <property type="evidence" value="ECO:0007669"/>
    <property type="project" value="UniProtKB-SubCell"/>
</dbReference>
<proteinExistence type="predicted"/>
<feature type="transmembrane region" description="Helical" evidence="5">
    <location>
        <begin position="41"/>
        <end position="61"/>
    </location>
</feature>
<keyword evidence="7" id="KW-0436">Ligase</keyword>
<dbReference type="InterPro" id="IPR051533">
    <property type="entry name" value="WaaL-like"/>
</dbReference>
<dbReference type="AlphaFoldDB" id="A0A7X1CQL1"/>
<dbReference type="GO" id="GO:0016874">
    <property type="term" value="F:ligase activity"/>
    <property type="evidence" value="ECO:0007669"/>
    <property type="project" value="UniProtKB-KW"/>
</dbReference>
<evidence type="ECO:0000256" key="2">
    <source>
        <dbReference type="ARBA" id="ARBA00022692"/>
    </source>
</evidence>
<feature type="transmembrane region" description="Helical" evidence="5">
    <location>
        <begin position="351"/>
        <end position="374"/>
    </location>
</feature>